<evidence type="ECO:0000313" key="2">
    <source>
        <dbReference type="Proteomes" id="UP000295497"/>
    </source>
</evidence>
<reference evidence="1 2" key="1">
    <citation type="submission" date="2015-09" db="EMBL/GenBank/DDBJ databases">
        <title>Sorangium comparison.</title>
        <authorList>
            <person name="Zaburannyi N."/>
            <person name="Bunk B."/>
            <person name="Overmann J."/>
            <person name="Mueller R."/>
        </authorList>
    </citation>
    <scope>NUCLEOTIDE SEQUENCE [LARGE SCALE GENOMIC DNA]</scope>
    <source>
        <strain evidence="1 2">So ce836</strain>
    </source>
</reference>
<gene>
    <name evidence="1" type="ORF">SOCE836_040790</name>
</gene>
<accession>A0A4P2QP63</accession>
<dbReference type="AlphaFoldDB" id="A0A4P2QP63"/>
<name>A0A4P2QP63_SORCE</name>
<protein>
    <submittedName>
        <fullName evidence="1">Uncharacterized protein</fullName>
    </submittedName>
</protein>
<dbReference type="EMBL" id="CP012672">
    <property type="protein sequence ID" value="AUX31944.1"/>
    <property type="molecule type" value="Genomic_DNA"/>
</dbReference>
<evidence type="ECO:0000313" key="1">
    <source>
        <dbReference type="EMBL" id="AUX31944.1"/>
    </source>
</evidence>
<proteinExistence type="predicted"/>
<dbReference type="Proteomes" id="UP000295497">
    <property type="component" value="Chromosome"/>
</dbReference>
<organism evidence="1 2">
    <name type="scientific">Sorangium cellulosum</name>
    <name type="common">Polyangium cellulosum</name>
    <dbReference type="NCBI Taxonomy" id="56"/>
    <lineage>
        <taxon>Bacteria</taxon>
        <taxon>Pseudomonadati</taxon>
        <taxon>Myxococcota</taxon>
        <taxon>Polyangia</taxon>
        <taxon>Polyangiales</taxon>
        <taxon>Polyangiaceae</taxon>
        <taxon>Sorangium</taxon>
    </lineage>
</organism>
<sequence length="138" mass="15528">MNFNAQQELSWFFNSTPGARSNFGSFVNLMMSGVSGGVSDPEAHVDDELLDDVARHRDIGRRLSHLPTRQVRALRAALTHRQHHPQLAAALSEVTGLVLLDHEQRQLLSLVARRDPTLLELRDKARQELRAAVKAFQE</sequence>